<keyword evidence="7" id="KW-1185">Reference proteome</keyword>
<dbReference type="PROSITE" id="PS01268">
    <property type="entry name" value="UPF0024"/>
    <property type="match status" value="1"/>
</dbReference>
<protein>
    <recommendedName>
        <fullName evidence="4">tRNA pseudouridine synthase D</fullName>
        <ecNumber evidence="4">5.4.99.27</ecNumber>
    </recommendedName>
    <alternativeName>
        <fullName evidence="4">tRNA pseudouridine(13) synthase</fullName>
    </alternativeName>
    <alternativeName>
        <fullName evidence="4">tRNA pseudouridylate synthase D</fullName>
    </alternativeName>
    <alternativeName>
        <fullName evidence="4">tRNA-uridine isomerase D</fullName>
    </alternativeName>
</protein>
<dbReference type="eggNOG" id="COG0585">
    <property type="taxonomic scope" value="Bacteria"/>
</dbReference>
<dbReference type="NCBIfam" id="NF002154">
    <property type="entry name" value="PRK00984.1-3"/>
    <property type="match status" value="1"/>
</dbReference>
<dbReference type="Proteomes" id="UP000005709">
    <property type="component" value="Unassembled WGS sequence"/>
</dbReference>
<dbReference type="HAMAP" id="MF_01082">
    <property type="entry name" value="TruD"/>
    <property type="match status" value="1"/>
</dbReference>
<organism evidence="6 7">
    <name type="scientific">Campylobacter gracilis RM3268</name>
    <dbReference type="NCBI Taxonomy" id="553220"/>
    <lineage>
        <taxon>Bacteria</taxon>
        <taxon>Pseudomonadati</taxon>
        <taxon>Campylobacterota</taxon>
        <taxon>Epsilonproteobacteria</taxon>
        <taxon>Campylobacterales</taxon>
        <taxon>Campylobacteraceae</taxon>
        <taxon>Campylobacter</taxon>
    </lineage>
</organism>
<evidence type="ECO:0000313" key="7">
    <source>
        <dbReference type="Proteomes" id="UP000005709"/>
    </source>
</evidence>
<dbReference type="EMBL" id="ACYG01000005">
    <property type="protein sequence ID" value="EEV18853.1"/>
    <property type="molecule type" value="Genomic_DNA"/>
</dbReference>
<evidence type="ECO:0000256" key="4">
    <source>
        <dbReference type="HAMAP-Rule" id="MF_01082"/>
    </source>
</evidence>
<dbReference type="STRING" id="824.CGRAC_1291"/>
<evidence type="ECO:0000256" key="1">
    <source>
        <dbReference type="ARBA" id="ARBA00007953"/>
    </source>
</evidence>
<comment type="function">
    <text evidence="4">Responsible for synthesis of pseudouridine from uracil-13 in transfer RNAs.</text>
</comment>
<dbReference type="InterPro" id="IPR020119">
    <property type="entry name" value="PsdUridine_synth_TruD_CS"/>
</dbReference>
<dbReference type="GO" id="GO:0031119">
    <property type="term" value="P:tRNA pseudouridine synthesis"/>
    <property type="evidence" value="ECO:0007669"/>
    <property type="project" value="UniProtKB-UniRule"/>
</dbReference>
<dbReference type="PIRSF" id="PIRSF037016">
    <property type="entry name" value="Pseudouridin_synth_euk_prd"/>
    <property type="match status" value="1"/>
</dbReference>
<name>C8PDY0_9BACT</name>
<comment type="caution">
    <text evidence="6">The sequence shown here is derived from an EMBL/GenBank/DDBJ whole genome shotgun (WGS) entry which is preliminary data.</text>
</comment>
<dbReference type="AlphaFoldDB" id="C8PDY0"/>
<proteinExistence type="inferred from homology"/>
<evidence type="ECO:0000256" key="3">
    <source>
        <dbReference type="ARBA" id="ARBA00023235"/>
    </source>
</evidence>
<dbReference type="PANTHER" id="PTHR47811">
    <property type="entry name" value="TRNA PSEUDOURIDINE SYNTHASE D"/>
    <property type="match status" value="1"/>
</dbReference>
<dbReference type="PANTHER" id="PTHR47811:SF1">
    <property type="entry name" value="TRNA PSEUDOURIDINE SYNTHASE D"/>
    <property type="match status" value="1"/>
</dbReference>
<dbReference type="GO" id="GO:0003723">
    <property type="term" value="F:RNA binding"/>
    <property type="evidence" value="ECO:0007669"/>
    <property type="project" value="InterPro"/>
</dbReference>
<evidence type="ECO:0000259" key="5">
    <source>
        <dbReference type="PROSITE" id="PS50984"/>
    </source>
</evidence>
<feature type="active site" description="Nucleophile" evidence="4">
    <location>
        <position position="106"/>
    </location>
</feature>
<comment type="similarity">
    <text evidence="1 4">Belongs to the pseudouridine synthase TruD family.</text>
</comment>
<feature type="domain" description="TRUD" evidence="5">
    <location>
        <begin position="181"/>
        <end position="351"/>
    </location>
</feature>
<dbReference type="Gene3D" id="3.30.2350.20">
    <property type="entry name" value="TruD, catalytic domain"/>
    <property type="match status" value="1"/>
</dbReference>
<dbReference type="Pfam" id="PF01142">
    <property type="entry name" value="TruD"/>
    <property type="match status" value="2"/>
</dbReference>
<dbReference type="PROSITE" id="PS50984">
    <property type="entry name" value="TRUD"/>
    <property type="match status" value="1"/>
</dbReference>
<dbReference type="InterPro" id="IPR050170">
    <property type="entry name" value="TruD_pseudoU_synthase"/>
</dbReference>
<evidence type="ECO:0000256" key="2">
    <source>
        <dbReference type="ARBA" id="ARBA00022694"/>
    </source>
</evidence>
<dbReference type="InterPro" id="IPR020103">
    <property type="entry name" value="PsdUridine_synth_cat_dom_sf"/>
</dbReference>
<keyword evidence="2 4" id="KW-0819">tRNA processing</keyword>
<comment type="catalytic activity">
    <reaction evidence="4">
        <text>uridine(13) in tRNA = pseudouridine(13) in tRNA</text>
        <dbReference type="Rhea" id="RHEA:42540"/>
        <dbReference type="Rhea" id="RHEA-COMP:10105"/>
        <dbReference type="Rhea" id="RHEA-COMP:10106"/>
        <dbReference type="ChEBI" id="CHEBI:65314"/>
        <dbReference type="ChEBI" id="CHEBI:65315"/>
        <dbReference type="EC" id="5.4.99.27"/>
    </reaction>
</comment>
<dbReference type="GO" id="GO:0160150">
    <property type="term" value="F:tRNA pseudouridine(13) synthase activity"/>
    <property type="evidence" value="ECO:0007669"/>
    <property type="project" value="UniProtKB-EC"/>
</dbReference>
<dbReference type="GO" id="GO:0005829">
    <property type="term" value="C:cytosol"/>
    <property type="evidence" value="ECO:0007669"/>
    <property type="project" value="TreeGrafter"/>
</dbReference>
<gene>
    <name evidence="4 6" type="primary">truD</name>
    <name evidence="6" type="ORF">CAMGR0001_2330</name>
</gene>
<reference evidence="6 7" key="1">
    <citation type="submission" date="2009-07" db="EMBL/GenBank/DDBJ databases">
        <authorList>
            <person name="Madupu R."/>
            <person name="Sebastian Y."/>
            <person name="Durkin A.S."/>
            <person name="Torralba M."/>
            <person name="Methe B."/>
            <person name="Sutton G.G."/>
            <person name="Strausberg R.L."/>
            <person name="Nelson K.E."/>
        </authorList>
    </citation>
    <scope>NUCLEOTIDE SEQUENCE [LARGE SCALE GENOMIC DNA]</scope>
    <source>
        <strain evidence="6 7">RM3268</strain>
    </source>
</reference>
<dbReference type="InterPro" id="IPR001656">
    <property type="entry name" value="PsdUridine_synth_TruD"/>
</dbReference>
<sequence>MANDTRICLNNEFFRLNFIKLRLRLTQRPAMKNLYTLNHAPINAHFSKNSSDFVVREVPLYEPSNEGEHCILLLQKKGIGTHEALRILSERTGAKMREFGYAGLKDKQGLTTQHVSMPAKFEPALGGFSHESLKILSVQRHKNKLKIGHLKGNDFFIRLKKVLPPDAVKLAAALDTLGREGFANYFGYQRFGKFGDNAAQGEEVLRGQRRLKNPKMRDFLISAYQSELFNRWLSKRVEISKFAAEFSLGEFAKIYGLSKEEAREIAAQPQFFKLLRGEILGHFPHGAFFSCDDLGAECERFARREITSAGLIVGRAKLRASGLGGRFEDEIFTPSREFEAQMNGSRRFAWSFMERVQHAYDAQNAHFSFSFYLPKGSYATVVLEEILHRDIFEGAATDED</sequence>
<dbReference type="EC" id="5.4.99.27" evidence="4"/>
<dbReference type="SUPFAM" id="SSF55120">
    <property type="entry name" value="Pseudouridine synthase"/>
    <property type="match status" value="1"/>
</dbReference>
<dbReference type="InterPro" id="IPR042214">
    <property type="entry name" value="TruD_catalytic"/>
</dbReference>
<keyword evidence="3 4" id="KW-0413">Isomerase</keyword>
<evidence type="ECO:0000313" key="6">
    <source>
        <dbReference type="EMBL" id="EEV18853.1"/>
    </source>
</evidence>
<accession>C8PDY0</accession>
<dbReference type="InterPro" id="IPR011760">
    <property type="entry name" value="PsdUridine_synth_TruD_insert"/>
</dbReference>
<dbReference type="NCBIfam" id="TIGR00094">
    <property type="entry name" value="tRNA_TruD_broad"/>
    <property type="match status" value="1"/>
</dbReference>